<sequence>MNTQKKKRGVARGSARWYASRLEGVRKNLGITKVRKSKGARKGRHLKKSVRARASKKRTV</sequence>
<evidence type="ECO:0000313" key="2">
    <source>
        <dbReference type="EMBL" id="OGG74028.1"/>
    </source>
</evidence>
<proteinExistence type="predicted"/>
<feature type="region of interest" description="Disordered" evidence="1">
    <location>
        <begin position="35"/>
        <end position="60"/>
    </location>
</feature>
<gene>
    <name evidence="2" type="ORF">A3A40_01720</name>
</gene>
<evidence type="ECO:0000313" key="3">
    <source>
        <dbReference type="Proteomes" id="UP000178427"/>
    </source>
</evidence>
<protein>
    <submittedName>
        <fullName evidence="2">Uncharacterized protein</fullName>
    </submittedName>
</protein>
<organism evidence="2 3">
    <name type="scientific">Candidatus Kaiserbacteria bacterium RIFCSPLOWO2_01_FULL_54_20</name>
    <dbReference type="NCBI Taxonomy" id="1798513"/>
    <lineage>
        <taxon>Bacteria</taxon>
        <taxon>Candidatus Kaiseribacteriota</taxon>
    </lineage>
</organism>
<evidence type="ECO:0000256" key="1">
    <source>
        <dbReference type="SAM" id="MobiDB-lite"/>
    </source>
</evidence>
<name>A0A1F6EK63_9BACT</name>
<dbReference type="Proteomes" id="UP000178427">
    <property type="component" value="Unassembled WGS sequence"/>
</dbReference>
<comment type="caution">
    <text evidence="2">The sequence shown here is derived from an EMBL/GenBank/DDBJ whole genome shotgun (WGS) entry which is preliminary data.</text>
</comment>
<dbReference type="EMBL" id="MFMA01000013">
    <property type="protein sequence ID" value="OGG74028.1"/>
    <property type="molecule type" value="Genomic_DNA"/>
</dbReference>
<reference evidence="2 3" key="1">
    <citation type="journal article" date="2016" name="Nat. Commun.">
        <title>Thousands of microbial genomes shed light on interconnected biogeochemical processes in an aquifer system.</title>
        <authorList>
            <person name="Anantharaman K."/>
            <person name="Brown C.T."/>
            <person name="Hug L.A."/>
            <person name="Sharon I."/>
            <person name="Castelle C.J."/>
            <person name="Probst A.J."/>
            <person name="Thomas B.C."/>
            <person name="Singh A."/>
            <person name="Wilkins M.J."/>
            <person name="Karaoz U."/>
            <person name="Brodie E.L."/>
            <person name="Williams K.H."/>
            <person name="Hubbard S.S."/>
            <person name="Banfield J.F."/>
        </authorList>
    </citation>
    <scope>NUCLEOTIDE SEQUENCE [LARGE SCALE GENOMIC DNA]</scope>
</reference>
<dbReference type="AlphaFoldDB" id="A0A1F6EK63"/>
<accession>A0A1F6EK63</accession>
<dbReference type="STRING" id="1798513.A3A40_01720"/>